<dbReference type="InterPro" id="IPR006683">
    <property type="entry name" value="Thioestr_dom"/>
</dbReference>
<evidence type="ECO:0000259" key="1">
    <source>
        <dbReference type="Pfam" id="PF03061"/>
    </source>
</evidence>
<protein>
    <recommendedName>
        <fullName evidence="1">Thioesterase domain-containing protein</fullName>
    </recommendedName>
</protein>
<dbReference type="Gene3D" id="3.10.129.10">
    <property type="entry name" value="Hotdog Thioesterase"/>
    <property type="match status" value="1"/>
</dbReference>
<dbReference type="InterPro" id="IPR052061">
    <property type="entry name" value="PTE-AB_protein"/>
</dbReference>
<sequence length="164" mass="17800">MARIRLHNDDLGYETNCFVCEPTNDSGLRIPFFHDTEASLVTAEFTLGTAFSGAPTMLHGGVTLAVLDEAMAWACIAIARQWAVTSETSTRFHRAVHVDKPHIVEAEVAEQTDSEIVAVGRVLDVRGVVRAEARATYTALGEAQIKRAVGLADDAELDSSMRLD</sequence>
<evidence type="ECO:0000313" key="3">
    <source>
        <dbReference type="Proteomes" id="UP000011863"/>
    </source>
</evidence>
<dbReference type="Pfam" id="PF03061">
    <property type="entry name" value="4HBT"/>
    <property type="match status" value="1"/>
</dbReference>
<keyword evidence="3" id="KW-1185">Reference proteome</keyword>
<dbReference type="OrthoDB" id="5242242at2"/>
<proteinExistence type="predicted"/>
<evidence type="ECO:0000313" key="2">
    <source>
        <dbReference type="EMBL" id="BAN04139.1"/>
    </source>
</evidence>
<dbReference type="RefSeq" id="WP_015443386.1">
    <property type="nucleotide sequence ID" value="NC_020520.1"/>
</dbReference>
<reference evidence="2 3" key="1">
    <citation type="journal article" date="2013" name="Int. J. Syst. Evol. Microbiol.">
        <title>Ilumatobacter nonamiense sp. nov. and Ilumatobacter coccineum sp. nov., isolated from seashore sand.</title>
        <authorList>
            <person name="Matsumoto A."/>
            <person name="Kasai H."/>
            <person name="Matsuo Y."/>
            <person name="Shizuri Y."/>
            <person name="Ichikawa N."/>
            <person name="Fujita N."/>
            <person name="Omura S."/>
            <person name="Takahashi Y."/>
        </authorList>
    </citation>
    <scope>NUCLEOTIDE SEQUENCE [LARGE SCALE GENOMIC DNA]</scope>
    <source>
        <strain evidence="3">NBRC 103263 / KCTC 29153 / YM16-304</strain>
    </source>
</reference>
<dbReference type="CDD" id="cd03443">
    <property type="entry name" value="PaaI_thioesterase"/>
    <property type="match status" value="1"/>
</dbReference>
<name>A0A6C7EG53_ILUCY</name>
<feature type="domain" description="Thioesterase" evidence="1">
    <location>
        <begin position="58"/>
        <end position="124"/>
    </location>
</feature>
<gene>
    <name evidence="2" type="ORF">YM304_38250</name>
</gene>
<dbReference type="SUPFAM" id="SSF54637">
    <property type="entry name" value="Thioesterase/thiol ester dehydrase-isomerase"/>
    <property type="match status" value="1"/>
</dbReference>
<dbReference type="KEGG" id="aym:YM304_38250"/>
<dbReference type="AlphaFoldDB" id="A0A6C7EG53"/>
<dbReference type="PANTHER" id="PTHR47260:SF3">
    <property type="entry name" value="THIOESTERASE FAMILY PROTEIN (AFU_ORTHOLOGUE AFUA_7G03960)"/>
    <property type="match status" value="1"/>
</dbReference>
<dbReference type="InterPro" id="IPR029069">
    <property type="entry name" value="HotDog_dom_sf"/>
</dbReference>
<dbReference type="PANTHER" id="PTHR47260">
    <property type="entry name" value="UPF0644 PROTEIN PB2B4.06"/>
    <property type="match status" value="1"/>
</dbReference>
<accession>A0A6C7EG53</accession>
<dbReference type="EMBL" id="AP012057">
    <property type="protein sequence ID" value="BAN04139.1"/>
    <property type="molecule type" value="Genomic_DNA"/>
</dbReference>
<organism evidence="2 3">
    <name type="scientific">Ilumatobacter coccineus (strain NBRC 103263 / KCTC 29153 / YM16-304)</name>
    <dbReference type="NCBI Taxonomy" id="1313172"/>
    <lineage>
        <taxon>Bacteria</taxon>
        <taxon>Bacillati</taxon>
        <taxon>Actinomycetota</taxon>
        <taxon>Acidimicrobiia</taxon>
        <taxon>Acidimicrobiales</taxon>
        <taxon>Ilumatobacteraceae</taxon>
        <taxon>Ilumatobacter</taxon>
    </lineage>
</organism>
<dbReference type="Proteomes" id="UP000011863">
    <property type="component" value="Chromosome"/>
</dbReference>